<feature type="region of interest" description="Disordered" evidence="5">
    <location>
        <begin position="1"/>
        <end position="27"/>
    </location>
</feature>
<dbReference type="Pfam" id="PF03029">
    <property type="entry name" value="ATP_bind_1"/>
    <property type="match status" value="1"/>
</dbReference>
<reference evidence="6 7" key="1">
    <citation type="submission" date="2016-10" db="EMBL/GenBank/DDBJ databases">
        <authorList>
            <person name="de Groot N.N."/>
        </authorList>
    </citation>
    <scope>NUCLEOTIDE SEQUENCE [LARGE SCALE GENOMIC DNA]</scope>
    <source>
        <strain evidence="6 7">OK461</strain>
    </source>
</reference>
<dbReference type="GO" id="GO:0005525">
    <property type="term" value="F:GTP binding"/>
    <property type="evidence" value="ECO:0007669"/>
    <property type="project" value="UniProtKB-KW"/>
</dbReference>
<evidence type="ECO:0000256" key="5">
    <source>
        <dbReference type="SAM" id="MobiDB-lite"/>
    </source>
</evidence>
<keyword evidence="3" id="KW-0378">Hydrolase</keyword>
<sequence>MDSVVSEGAPRTASPASAPMPLAPVPLPESDENLQAWQTDRTRAPIATKIVVAGGFGVGKTTLVTAVSEITPLQTEALMTQASEETDDLTGTPDKVTTTVAMDFGRITLDDDLVLYLFGTPGQQRFWFMWDDLVRGAIGAVVLADTRRLKDCFPALDYFESCGLPYVVAVNHFDGSERFDADDVRDALTVPPHIPVMIMDARRRISVVETLLALVGHALDASPE</sequence>
<comment type="similarity">
    <text evidence="1">Belongs to the GPN-loop GTPase family.</text>
</comment>
<dbReference type="AlphaFoldDB" id="A0A1I2J895"/>
<dbReference type="CDD" id="cd00882">
    <property type="entry name" value="Ras_like_GTPase"/>
    <property type="match status" value="1"/>
</dbReference>
<evidence type="ECO:0000256" key="2">
    <source>
        <dbReference type="ARBA" id="ARBA00022741"/>
    </source>
</evidence>
<dbReference type="InterPro" id="IPR027417">
    <property type="entry name" value="P-loop_NTPase"/>
</dbReference>
<accession>A0A1I2J895</accession>
<proteinExistence type="inferred from homology"/>
<dbReference type="PANTHER" id="PTHR42708">
    <property type="entry name" value="ATP/GTP-BINDING PROTEIN-RELATED"/>
    <property type="match status" value="1"/>
</dbReference>
<dbReference type="GO" id="GO:0016787">
    <property type="term" value="F:hydrolase activity"/>
    <property type="evidence" value="ECO:0007669"/>
    <property type="project" value="UniProtKB-KW"/>
</dbReference>
<dbReference type="PANTHER" id="PTHR42708:SF1">
    <property type="entry name" value="GLIDING MOTILITY PROTEIN MGLA"/>
    <property type="match status" value="1"/>
</dbReference>
<evidence type="ECO:0000313" key="6">
    <source>
        <dbReference type="EMBL" id="SFF49437.1"/>
    </source>
</evidence>
<gene>
    <name evidence="6" type="ORF">SAMN02787118_107277</name>
</gene>
<dbReference type="STRING" id="68239.GCA_000745715_06362"/>
<dbReference type="InterPro" id="IPR052705">
    <property type="entry name" value="Gliding_Motility_GTPase"/>
</dbReference>
<dbReference type="InterPro" id="IPR004130">
    <property type="entry name" value="Gpn"/>
</dbReference>
<name>A0A1I2J895_9ACTN</name>
<evidence type="ECO:0000256" key="4">
    <source>
        <dbReference type="ARBA" id="ARBA00023134"/>
    </source>
</evidence>
<evidence type="ECO:0000256" key="1">
    <source>
        <dbReference type="ARBA" id="ARBA00005290"/>
    </source>
</evidence>
<evidence type="ECO:0008006" key="8">
    <source>
        <dbReference type="Google" id="ProtNLM"/>
    </source>
</evidence>
<dbReference type="SUPFAM" id="SSF52540">
    <property type="entry name" value="P-loop containing nucleoside triphosphate hydrolases"/>
    <property type="match status" value="1"/>
</dbReference>
<keyword evidence="2" id="KW-0547">Nucleotide-binding</keyword>
<dbReference type="Proteomes" id="UP000181942">
    <property type="component" value="Unassembled WGS sequence"/>
</dbReference>
<dbReference type="RefSeq" id="WP_079174117.1">
    <property type="nucleotide sequence ID" value="NZ_BMUQ01000019.1"/>
</dbReference>
<dbReference type="Gene3D" id="3.40.50.300">
    <property type="entry name" value="P-loop containing nucleotide triphosphate hydrolases"/>
    <property type="match status" value="1"/>
</dbReference>
<protein>
    <recommendedName>
        <fullName evidence="8">Signal recognition particle receptor subunit beta, a GTPase</fullName>
    </recommendedName>
</protein>
<evidence type="ECO:0000313" key="7">
    <source>
        <dbReference type="Proteomes" id="UP000181942"/>
    </source>
</evidence>
<dbReference type="EMBL" id="FONR01000007">
    <property type="protein sequence ID" value="SFF49437.1"/>
    <property type="molecule type" value="Genomic_DNA"/>
</dbReference>
<organism evidence="6 7">
    <name type="scientific">Streptomyces mirabilis</name>
    <dbReference type="NCBI Taxonomy" id="68239"/>
    <lineage>
        <taxon>Bacteria</taxon>
        <taxon>Bacillati</taxon>
        <taxon>Actinomycetota</taxon>
        <taxon>Actinomycetes</taxon>
        <taxon>Kitasatosporales</taxon>
        <taxon>Streptomycetaceae</taxon>
        <taxon>Streptomyces</taxon>
    </lineage>
</organism>
<evidence type="ECO:0000256" key="3">
    <source>
        <dbReference type="ARBA" id="ARBA00022801"/>
    </source>
</evidence>
<keyword evidence="4" id="KW-0342">GTP-binding</keyword>